<evidence type="ECO:0000313" key="2">
    <source>
        <dbReference type="EMBL" id="BBX72053.1"/>
    </source>
</evidence>
<keyword evidence="3" id="KW-1185">Reference proteome</keyword>
<dbReference type="KEGG" id="mpsc:MPSYJ_55140"/>
<proteinExistence type="predicted"/>
<evidence type="ECO:0000313" key="3">
    <source>
        <dbReference type="Proteomes" id="UP000466514"/>
    </source>
</evidence>
<reference evidence="2 3" key="1">
    <citation type="journal article" date="2019" name="Emerg. Microbes Infect.">
        <title>Comprehensive subspecies identification of 175 nontuberculous mycobacteria species based on 7547 genomic profiles.</title>
        <authorList>
            <person name="Matsumoto Y."/>
            <person name="Kinjo T."/>
            <person name="Motooka D."/>
            <person name="Nabeya D."/>
            <person name="Jung N."/>
            <person name="Uechi K."/>
            <person name="Horii T."/>
            <person name="Iida T."/>
            <person name="Fujita J."/>
            <person name="Nakamura S."/>
        </authorList>
    </citation>
    <scope>NUCLEOTIDE SEQUENCE [LARGE SCALE GENOMIC DNA]</scope>
    <source>
        <strain evidence="2 3">JCM 13323</strain>
    </source>
</reference>
<feature type="domain" description="SnoaL-like" evidence="1">
    <location>
        <begin position="17"/>
        <end position="119"/>
    </location>
</feature>
<protein>
    <recommendedName>
        <fullName evidence="1">SnoaL-like domain-containing protein</fullName>
    </recommendedName>
</protein>
<dbReference type="InterPro" id="IPR032710">
    <property type="entry name" value="NTF2-like_dom_sf"/>
</dbReference>
<dbReference type="AlphaFoldDB" id="A0A7I7MKK2"/>
<dbReference type="RefSeq" id="WP_163727436.1">
    <property type="nucleotide sequence ID" value="NZ_AP022574.1"/>
</dbReference>
<dbReference type="EMBL" id="AP022574">
    <property type="protein sequence ID" value="BBX72053.1"/>
    <property type="molecule type" value="Genomic_DNA"/>
</dbReference>
<dbReference type="Pfam" id="PF12680">
    <property type="entry name" value="SnoaL_2"/>
    <property type="match status" value="1"/>
</dbReference>
<organism evidence="2 3">
    <name type="scientific">Mycolicibacterium psychrotolerans</name>
    <dbReference type="NCBI Taxonomy" id="216929"/>
    <lineage>
        <taxon>Bacteria</taxon>
        <taxon>Bacillati</taxon>
        <taxon>Actinomycetota</taxon>
        <taxon>Actinomycetes</taxon>
        <taxon>Mycobacteriales</taxon>
        <taxon>Mycobacteriaceae</taxon>
        <taxon>Mycolicibacterium</taxon>
    </lineage>
</organism>
<accession>A0A7I7MKK2</accession>
<dbReference type="SUPFAM" id="SSF54427">
    <property type="entry name" value="NTF2-like"/>
    <property type="match status" value="1"/>
</dbReference>
<gene>
    <name evidence="2" type="ORF">MPSYJ_55140</name>
</gene>
<dbReference type="InterPro" id="IPR037401">
    <property type="entry name" value="SnoaL-like"/>
</dbReference>
<sequence>MPTDDQRRAQTDRVTDALLDSLRRNDMRAFADQWAPDGLMEFPFAPPGYPVLRSRDDVRDYVKDYSATLRIDTVNELRRHHTLDPDTVILEFSAEGVAVQSNSPYHMDYVAVITVGTDGVQRYRDYWNSLAAAAALGGADALSTGFRGRHE</sequence>
<evidence type="ECO:0000259" key="1">
    <source>
        <dbReference type="Pfam" id="PF12680"/>
    </source>
</evidence>
<name>A0A7I7MKK2_9MYCO</name>
<dbReference type="Proteomes" id="UP000466514">
    <property type="component" value="Chromosome"/>
</dbReference>
<dbReference type="Gene3D" id="3.10.450.50">
    <property type="match status" value="1"/>
</dbReference>